<name>A0A0F9IZF5_9ZZZZ</name>
<dbReference type="EMBL" id="LAZR01011238">
    <property type="protein sequence ID" value="KKM62728.1"/>
    <property type="molecule type" value="Genomic_DNA"/>
</dbReference>
<sequence length="148" mass="16454">MKLNPKIGGAITAAIGIVILIGFLGLYFDGNKTDDVFHVTLADPAMYENGVFTDSFEIEEGSYQFGFVPNGDSPQTLTISLSGPNYYYIKKFVLNSESHETGISQYYTWSYTGDEESTIEISSQQIQITINPHENYNGPVSVFLKKRS</sequence>
<keyword evidence="1" id="KW-1133">Transmembrane helix</keyword>
<evidence type="ECO:0000256" key="1">
    <source>
        <dbReference type="SAM" id="Phobius"/>
    </source>
</evidence>
<protein>
    <submittedName>
        <fullName evidence="2">Uncharacterized protein</fullName>
    </submittedName>
</protein>
<accession>A0A0F9IZF5</accession>
<feature type="transmembrane region" description="Helical" evidence="1">
    <location>
        <begin position="7"/>
        <end position="28"/>
    </location>
</feature>
<gene>
    <name evidence="2" type="ORF">LCGC14_1518750</name>
</gene>
<dbReference type="AlphaFoldDB" id="A0A0F9IZF5"/>
<proteinExistence type="predicted"/>
<keyword evidence="1" id="KW-0812">Transmembrane</keyword>
<reference evidence="2" key="1">
    <citation type="journal article" date="2015" name="Nature">
        <title>Complex archaea that bridge the gap between prokaryotes and eukaryotes.</title>
        <authorList>
            <person name="Spang A."/>
            <person name="Saw J.H."/>
            <person name="Jorgensen S.L."/>
            <person name="Zaremba-Niedzwiedzka K."/>
            <person name="Martijn J."/>
            <person name="Lind A.E."/>
            <person name="van Eijk R."/>
            <person name="Schleper C."/>
            <person name="Guy L."/>
            <person name="Ettema T.J."/>
        </authorList>
    </citation>
    <scope>NUCLEOTIDE SEQUENCE</scope>
</reference>
<comment type="caution">
    <text evidence="2">The sequence shown here is derived from an EMBL/GenBank/DDBJ whole genome shotgun (WGS) entry which is preliminary data.</text>
</comment>
<evidence type="ECO:0000313" key="2">
    <source>
        <dbReference type="EMBL" id="KKM62728.1"/>
    </source>
</evidence>
<organism evidence="2">
    <name type="scientific">marine sediment metagenome</name>
    <dbReference type="NCBI Taxonomy" id="412755"/>
    <lineage>
        <taxon>unclassified sequences</taxon>
        <taxon>metagenomes</taxon>
        <taxon>ecological metagenomes</taxon>
    </lineage>
</organism>
<keyword evidence="1" id="KW-0472">Membrane</keyword>